<dbReference type="GeneID" id="63825830"/>
<dbReference type="Pfam" id="PF20151">
    <property type="entry name" value="DUF6533"/>
    <property type="match status" value="1"/>
</dbReference>
<dbReference type="InParanoid" id="A0A165EGB2"/>
<sequence length="251" mass="28894">MHALRTDHVSYYNAWRQWITAIEATYCSIPRSSSPRKYPERQSGLDTGAQRSALQCLRVGWGCQNARSAKQVSSPRHVHCKYWHLWQRWHVMTRKAVVHVAVTVTICDHRFEMHRMHKRAAKLRLLPPLLLETFNMPESRDIMAMLIGASFVETCLYLSASGESEATYPLENHVQIHENTKALVLYDYLLTAGDEYCYMWKSELSFASALFFAFRYCAVFDIAVAVLSLLTLSSWPAQLVSDIHPLRILVT</sequence>
<name>A0A165EGB2_9APHY</name>
<evidence type="ECO:0000313" key="3">
    <source>
        <dbReference type="Proteomes" id="UP000076871"/>
    </source>
</evidence>
<dbReference type="AlphaFoldDB" id="A0A165EGB2"/>
<dbReference type="RefSeq" id="XP_040764738.1">
    <property type="nucleotide sequence ID" value="XM_040908801.1"/>
</dbReference>
<dbReference type="EMBL" id="KV427621">
    <property type="protein sequence ID" value="KZT06998.1"/>
    <property type="molecule type" value="Genomic_DNA"/>
</dbReference>
<dbReference type="OrthoDB" id="2768862at2759"/>
<proteinExistence type="predicted"/>
<accession>A0A165EGB2</accession>
<reference evidence="2 3" key="1">
    <citation type="journal article" date="2016" name="Mol. Biol. Evol.">
        <title>Comparative Genomics of Early-Diverging Mushroom-Forming Fungi Provides Insights into the Origins of Lignocellulose Decay Capabilities.</title>
        <authorList>
            <person name="Nagy L.G."/>
            <person name="Riley R."/>
            <person name="Tritt A."/>
            <person name="Adam C."/>
            <person name="Daum C."/>
            <person name="Floudas D."/>
            <person name="Sun H."/>
            <person name="Yadav J.S."/>
            <person name="Pangilinan J."/>
            <person name="Larsson K.H."/>
            <person name="Matsuura K."/>
            <person name="Barry K."/>
            <person name="Labutti K."/>
            <person name="Kuo R."/>
            <person name="Ohm R.A."/>
            <person name="Bhattacharya S.S."/>
            <person name="Shirouzu T."/>
            <person name="Yoshinaga Y."/>
            <person name="Martin F.M."/>
            <person name="Grigoriev I.V."/>
            <person name="Hibbett D.S."/>
        </authorList>
    </citation>
    <scope>NUCLEOTIDE SEQUENCE [LARGE SCALE GENOMIC DNA]</scope>
    <source>
        <strain evidence="2 3">93-53</strain>
    </source>
</reference>
<protein>
    <recommendedName>
        <fullName evidence="1">DUF6533 domain-containing protein</fullName>
    </recommendedName>
</protein>
<evidence type="ECO:0000259" key="1">
    <source>
        <dbReference type="Pfam" id="PF20151"/>
    </source>
</evidence>
<evidence type="ECO:0000313" key="2">
    <source>
        <dbReference type="EMBL" id="KZT06998.1"/>
    </source>
</evidence>
<keyword evidence="3" id="KW-1185">Reference proteome</keyword>
<gene>
    <name evidence="2" type="ORF">LAESUDRAFT_725310</name>
</gene>
<organism evidence="2 3">
    <name type="scientific">Laetiporus sulphureus 93-53</name>
    <dbReference type="NCBI Taxonomy" id="1314785"/>
    <lineage>
        <taxon>Eukaryota</taxon>
        <taxon>Fungi</taxon>
        <taxon>Dikarya</taxon>
        <taxon>Basidiomycota</taxon>
        <taxon>Agaricomycotina</taxon>
        <taxon>Agaricomycetes</taxon>
        <taxon>Polyporales</taxon>
        <taxon>Laetiporus</taxon>
    </lineage>
</organism>
<dbReference type="InterPro" id="IPR045340">
    <property type="entry name" value="DUF6533"/>
</dbReference>
<feature type="domain" description="DUF6533" evidence="1">
    <location>
        <begin position="182"/>
        <end position="219"/>
    </location>
</feature>
<dbReference type="Proteomes" id="UP000076871">
    <property type="component" value="Unassembled WGS sequence"/>
</dbReference>